<comment type="caution">
    <text evidence="3">The sequence shown here is derived from an EMBL/GenBank/DDBJ whole genome shotgun (WGS) entry which is preliminary data.</text>
</comment>
<reference evidence="3" key="2">
    <citation type="submission" date="2020-09" db="EMBL/GenBank/DDBJ databases">
        <authorList>
            <person name="Sun Q."/>
            <person name="Ohkuma M."/>
        </authorList>
    </citation>
    <scope>NUCLEOTIDE SEQUENCE</scope>
    <source>
        <strain evidence="3">JCM 13306</strain>
    </source>
</reference>
<sequence>MSGTLRLEVDGRPVDVPAGASVAAAVAALGVPFRRSREGQPRAPLCGMGVCFECRVRIDGVAQLRACMTPAREGMQVRTDG</sequence>
<dbReference type="GO" id="GO:0016491">
    <property type="term" value="F:oxidoreductase activity"/>
    <property type="evidence" value="ECO:0007669"/>
    <property type="project" value="UniProtKB-KW"/>
</dbReference>
<dbReference type="EMBL" id="BNBA01000031">
    <property type="protein sequence ID" value="GHH58549.1"/>
    <property type="molecule type" value="Genomic_DNA"/>
</dbReference>
<dbReference type="Proteomes" id="UP000623958">
    <property type="component" value="Unassembled WGS sequence"/>
</dbReference>
<evidence type="ECO:0000256" key="1">
    <source>
        <dbReference type="ARBA" id="ARBA00023002"/>
    </source>
</evidence>
<dbReference type="InterPro" id="IPR036010">
    <property type="entry name" value="2Fe-2S_ferredoxin-like_sf"/>
</dbReference>
<feature type="domain" description="2Fe-2S ferredoxin-type" evidence="2">
    <location>
        <begin position="3"/>
        <end position="81"/>
    </location>
</feature>
<reference evidence="3" key="1">
    <citation type="journal article" date="2014" name="Int. J. Syst. Evol. Microbiol.">
        <title>Complete genome sequence of Corynebacterium casei LMG S-19264T (=DSM 44701T), isolated from a smear-ripened cheese.</title>
        <authorList>
            <consortium name="US DOE Joint Genome Institute (JGI-PGF)"/>
            <person name="Walter F."/>
            <person name="Albersmeier A."/>
            <person name="Kalinowski J."/>
            <person name="Ruckert C."/>
        </authorList>
    </citation>
    <scope>NUCLEOTIDE SEQUENCE</scope>
    <source>
        <strain evidence="3">JCM 13306</strain>
    </source>
</reference>
<evidence type="ECO:0000313" key="3">
    <source>
        <dbReference type="EMBL" id="GHH58549.1"/>
    </source>
</evidence>
<evidence type="ECO:0000313" key="4">
    <source>
        <dbReference type="Proteomes" id="UP000623958"/>
    </source>
</evidence>
<dbReference type="SUPFAM" id="SSF54292">
    <property type="entry name" value="2Fe-2S ferredoxin-like"/>
    <property type="match status" value="1"/>
</dbReference>
<dbReference type="Gene3D" id="3.10.20.440">
    <property type="entry name" value="2Fe-2S iron-sulphur cluster binding domain, sarcosine oxidase, alpha subunit, N-terminal domain"/>
    <property type="match status" value="1"/>
</dbReference>
<name>A0A919FAG9_9XANT</name>
<dbReference type="PROSITE" id="PS51085">
    <property type="entry name" value="2FE2S_FER_2"/>
    <property type="match status" value="1"/>
</dbReference>
<gene>
    <name evidence="3" type="primary">soxA</name>
    <name evidence="3" type="ORF">GCM10009090_31570</name>
</gene>
<dbReference type="InterPro" id="IPR042204">
    <property type="entry name" value="2Fe-2S-bd_N"/>
</dbReference>
<keyword evidence="1" id="KW-0560">Oxidoreductase</keyword>
<keyword evidence="4" id="KW-1185">Reference proteome</keyword>
<dbReference type="RefSeq" id="WP_140718759.1">
    <property type="nucleotide sequence ID" value="NZ_BNBA01000031.1"/>
</dbReference>
<dbReference type="Pfam" id="PF13510">
    <property type="entry name" value="Fer2_4"/>
    <property type="match status" value="1"/>
</dbReference>
<accession>A0A919FAG9</accession>
<dbReference type="InterPro" id="IPR001041">
    <property type="entry name" value="2Fe-2S_ferredoxin-type"/>
</dbReference>
<proteinExistence type="predicted"/>
<dbReference type="AlphaFoldDB" id="A0A919FAG9"/>
<organism evidence="3 4">
    <name type="scientific">Xanthomonas boreopolis</name>
    <dbReference type="NCBI Taxonomy" id="86183"/>
    <lineage>
        <taxon>Bacteria</taxon>
        <taxon>Pseudomonadati</taxon>
        <taxon>Pseudomonadota</taxon>
        <taxon>Gammaproteobacteria</taxon>
        <taxon>Lysobacterales</taxon>
        <taxon>Lysobacteraceae</taxon>
        <taxon>Xanthomonas</taxon>
    </lineage>
</organism>
<protein>
    <submittedName>
        <fullName evidence="3">(2Fe-2S)-binding protein</fullName>
    </submittedName>
</protein>
<evidence type="ECO:0000259" key="2">
    <source>
        <dbReference type="PROSITE" id="PS51085"/>
    </source>
</evidence>
<dbReference type="GO" id="GO:0051536">
    <property type="term" value="F:iron-sulfur cluster binding"/>
    <property type="evidence" value="ECO:0007669"/>
    <property type="project" value="InterPro"/>
</dbReference>